<keyword evidence="1" id="KW-0812">Transmembrane</keyword>
<keyword evidence="3" id="KW-0645">Protease</keyword>
<feature type="transmembrane region" description="Helical" evidence="1">
    <location>
        <begin position="185"/>
        <end position="203"/>
    </location>
</feature>
<organism evidence="3 4">
    <name type="scientific">Archangium minus</name>
    <dbReference type="NCBI Taxonomy" id="83450"/>
    <lineage>
        <taxon>Bacteria</taxon>
        <taxon>Pseudomonadati</taxon>
        <taxon>Myxococcota</taxon>
        <taxon>Myxococcia</taxon>
        <taxon>Myxococcales</taxon>
        <taxon>Cystobacterineae</taxon>
        <taxon>Archangiaceae</taxon>
        <taxon>Archangium</taxon>
    </lineage>
</organism>
<gene>
    <name evidence="3" type="ORF">F0U60_48505</name>
</gene>
<keyword evidence="1" id="KW-0472">Membrane</keyword>
<feature type="domain" description="CAAX prenyl protease 2/Lysostaphin resistance protein A-like" evidence="2">
    <location>
        <begin position="138"/>
        <end position="220"/>
    </location>
</feature>
<dbReference type="PANTHER" id="PTHR43592">
    <property type="entry name" value="CAAX AMINO TERMINAL PROTEASE"/>
    <property type="match status" value="1"/>
</dbReference>
<proteinExistence type="predicted"/>
<protein>
    <submittedName>
        <fullName evidence="3">CPBP family intramembrane metalloprotease</fullName>
    </submittedName>
</protein>
<evidence type="ECO:0000313" key="3">
    <source>
        <dbReference type="EMBL" id="WNG51106.1"/>
    </source>
</evidence>
<name>A0ABY9X6V2_9BACT</name>
<keyword evidence="3" id="KW-0378">Hydrolase</keyword>
<feature type="transmembrane region" description="Helical" evidence="1">
    <location>
        <begin position="155"/>
        <end position="178"/>
    </location>
</feature>
<dbReference type="GO" id="GO:0008237">
    <property type="term" value="F:metallopeptidase activity"/>
    <property type="evidence" value="ECO:0007669"/>
    <property type="project" value="UniProtKB-KW"/>
</dbReference>
<dbReference type="RefSeq" id="WP_395810993.1">
    <property type="nucleotide sequence ID" value="NZ_CP043494.1"/>
</dbReference>
<dbReference type="Pfam" id="PF02517">
    <property type="entry name" value="Rce1-like"/>
    <property type="match status" value="1"/>
</dbReference>
<evidence type="ECO:0000313" key="4">
    <source>
        <dbReference type="Proteomes" id="UP001611383"/>
    </source>
</evidence>
<feature type="transmembrane region" description="Helical" evidence="1">
    <location>
        <begin position="83"/>
        <end position="102"/>
    </location>
</feature>
<evidence type="ECO:0000256" key="1">
    <source>
        <dbReference type="SAM" id="Phobius"/>
    </source>
</evidence>
<keyword evidence="3" id="KW-0482">Metalloprotease</keyword>
<reference evidence="3 4" key="1">
    <citation type="submission" date="2019-08" db="EMBL/GenBank/DDBJ databases">
        <title>Archangium and Cystobacter genomes.</title>
        <authorList>
            <person name="Chen I.-C.K."/>
            <person name="Wielgoss S."/>
        </authorList>
    </citation>
    <scope>NUCLEOTIDE SEQUENCE [LARGE SCALE GENOMIC DNA]</scope>
    <source>
        <strain evidence="3 4">Cbm 6</strain>
    </source>
</reference>
<dbReference type="PANTHER" id="PTHR43592:SF15">
    <property type="entry name" value="CAAX AMINO TERMINAL PROTEASE FAMILY PROTEIN"/>
    <property type="match status" value="1"/>
</dbReference>
<evidence type="ECO:0000259" key="2">
    <source>
        <dbReference type="Pfam" id="PF02517"/>
    </source>
</evidence>
<feature type="transmembrane region" description="Helical" evidence="1">
    <location>
        <begin position="45"/>
        <end position="63"/>
    </location>
</feature>
<keyword evidence="4" id="KW-1185">Reference proteome</keyword>
<dbReference type="InterPro" id="IPR003675">
    <property type="entry name" value="Rce1/LyrA-like_dom"/>
</dbReference>
<dbReference type="EMBL" id="CP043494">
    <property type="protein sequence ID" value="WNG51106.1"/>
    <property type="molecule type" value="Genomic_DNA"/>
</dbReference>
<dbReference type="Proteomes" id="UP001611383">
    <property type="component" value="Chromosome"/>
</dbReference>
<keyword evidence="1" id="KW-1133">Transmembrane helix</keyword>
<sequence>MMLSGLDHLLAAGLVVAVPLCGSWSQRVLERATAEGRPDARMRDYHLTMLTLWSLAGLTLLLWGSAGRPGSLLGLMFSDGMRVLIGAGATVLALLVLVSQWHGISRLDDAGREQLAAQVGSVLQLLPQTSREYRTFQALAVTAGICEEVLYRGFLLWYAAVFFGVWPAVILTALVFGVAHLYQGVAGVVKSAVVGLLFGALYAATDSLLWPILIHTAVDLQAGAIGWALRGARRGAV</sequence>
<accession>A0ABY9X6V2</accession>